<name>A0A239BGP1_9SPHN</name>
<dbReference type="PRINTS" id="PR00455">
    <property type="entry name" value="HTHTETR"/>
</dbReference>
<dbReference type="GO" id="GO:0000976">
    <property type="term" value="F:transcription cis-regulatory region binding"/>
    <property type="evidence" value="ECO:0007669"/>
    <property type="project" value="TreeGrafter"/>
</dbReference>
<evidence type="ECO:0000259" key="6">
    <source>
        <dbReference type="PROSITE" id="PS50977"/>
    </source>
</evidence>
<sequence>MALPIPASGFDAIPTRDRLLKAAQEEILDAGFFAASTDRIVQRAGASKQTLYSHFPSKERLFQEVLLLTVAEAIGPAPPAVDMLGLEDALRVHARWAEAASSQPANLELYRANIAAATRFPDLAAELHRLRSQPTSLVDLLVREQRDGRLPSIAPERLFSWCGLLAIGGPRQFLGLDPTPAEHQARLNGLLQMFLGGWREPLPEAPALSTPPPQDACPSRAAPPAGKGGRLSPDRWTDMLRCAARRFCEAGFRQTSVEEIAGLSGISKMTIYKHCGNKQGLFAAALDRAVDDLLDQRAPLPDAPDIGAALVEIALEQDRLAQSEAHVQLMRLLVTEAPTQAAIVQRAWLRLIAPPREALAVRLDQWRAQGAIAVPDCMVAAEQFLLLAGRGNRRLTDRIVWDEAEAAQHAREVAAIAYR</sequence>
<dbReference type="SUPFAM" id="SSF46689">
    <property type="entry name" value="Homeodomain-like"/>
    <property type="match status" value="2"/>
</dbReference>
<dbReference type="Gene3D" id="1.10.357.10">
    <property type="entry name" value="Tetracycline Repressor, domain 2"/>
    <property type="match status" value="2"/>
</dbReference>
<feature type="domain" description="HTH tetR-type" evidence="6">
    <location>
        <begin position="13"/>
        <end position="73"/>
    </location>
</feature>
<feature type="region of interest" description="Disordered" evidence="5">
    <location>
        <begin position="203"/>
        <end position="230"/>
    </location>
</feature>
<gene>
    <name evidence="7" type="ORF">SAMN06295912_101104</name>
</gene>
<evidence type="ECO:0000256" key="1">
    <source>
        <dbReference type="ARBA" id="ARBA00023015"/>
    </source>
</evidence>
<keyword evidence="3" id="KW-0804">Transcription</keyword>
<feature type="DNA-binding region" description="H-T-H motif" evidence="4">
    <location>
        <begin position="36"/>
        <end position="55"/>
    </location>
</feature>
<evidence type="ECO:0000313" key="7">
    <source>
        <dbReference type="EMBL" id="SNS06254.1"/>
    </source>
</evidence>
<dbReference type="Pfam" id="PF14246">
    <property type="entry name" value="TetR_C_7"/>
    <property type="match status" value="1"/>
</dbReference>
<dbReference type="PANTHER" id="PTHR30055:SF234">
    <property type="entry name" value="HTH-TYPE TRANSCRIPTIONAL REGULATOR BETI"/>
    <property type="match status" value="1"/>
</dbReference>
<reference evidence="8" key="1">
    <citation type="submission" date="2017-06" db="EMBL/GenBank/DDBJ databases">
        <authorList>
            <person name="Varghese N."/>
            <person name="Submissions S."/>
        </authorList>
    </citation>
    <scope>NUCLEOTIDE SEQUENCE [LARGE SCALE GENOMIC DNA]</scope>
    <source>
        <strain evidence="8">LNB2</strain>
    </source>
</reference>
<dbReference type="OrthoDB" id="9816431at2"/>
<evidence type="ECO:0000256" key="2">
    <source>
        <dbReference type="ARBA" id="ARBA00023125"/>
    </source>
</evidence>
<protein>
    <submittedName>
        <fullName evidence="7">Transcriptional regulator, TetR family</fullName>
    </submittedName>
</protein>
<dbReference type="Pfam" id="PF00440">
    <property type="entry name" value="TetR_N"/>
    <property type="match status" value="2"/>
</dbReference>
<feature type="domain" description="HTH tetR-type" evidence="6">
    <location>
        <begin position="233"/>
        <end position="293"/>
    </location>
</feature>
<dbReference type="PANTHER" id="PTHR30055">
    <property type="entry name" value="HTH-TYPE TRANSCRIPTIONAL REGULATOR RUTR"/>
    <property type="match status" value="1"/>
</dbReference>
<proteinExistence type="predicted"/>
<keyword evidence="8" id="KW-1185">Reference proteome</keyword>
<accession>A0A239BGP1</accession>
<keyword evidence="1" id="KW-0805">Transcription regulation</keyword>
<dbReference type="FunFam" id="1.10.10.60:FF:000141">
    <property type="entry name" value="TetR family transcriptional regulator"/>
    <property type="match status" value="1"/>
</dbReference>
<keyword evidence="2 4" id="KW-0238">DNA-binding</keyword>
<organism evidence="7 8">
    <name type="scientific">Edaphosphingomonas laterariae</name>
    <dbReference type="NCBI Taxonomy" id="861865"/>
    <lineage>
        <taxon>Bacteria</taxon>
        <taxon>Pseudomonadati</taxon>
        <taxon>Pseudomonadota</taxon>
        <taxon>Alphaproteobacteria</taxon>
        <taxon>Sphingomonadales</taxon>
        <taxon>Rhizorhabdaceae</taxon>
        <taxon>Edaphosphingomonas</taxon>
    </lineage>
</organism>
<evidence type="ECO:0000313" key="8">
    <source>
        <dbReference type="Proteomes" id="UP000198281"/>
    </source>
</evidence>
<dbReference type="GO" id="GO:0003700">
    <property type="term" value="F:DNA-binding transcription factor activity"/>
    <property type="evidence" value="ECO:0007669"/>
    <property type="project" value="TreeGrafter"/>
</dbReference>
<evidence type="ECO:0000256" key="5">
    <source>
        <dbReference type="SAM" id="MobiDB-lite"/>
    </source>
</evidence>
<dbReference type="InterPro" id="IPR009057">
    <property type="entry name" value="Homeodomain-like_sf"/>
</dbReference>
<evidence type="ECO:0000256" key="3">
    <source>
        <dbReference type="ARBA" id="ARBA00023163"/>
    </source>
</evidence>
<feature type="DNA-binding region" description="H-T-H motif" evidence="4">
    <location>
        <begin position="256"/>
        <end position="275"/>
    </location>
</feature>
<evidence type="ECO:0000256" key="4">
    <source>
        <dbReference type="PROSITE-ProRule" id="PRU00335"/>
    </source>
</evidence>
<dbReference type="AlphaFoldDB" id="A0A239BGP1"/>
<dbReference type="InterPro" id="IPR039536">
    <property type="entry name" value="TetR_C_Proteobacteria"/>
</dbReference>
<dbReference type="PROSITE" id="PS50977">
    <property type="entry name" value="HTH_TETR_2"/>
    <property type="match status" value="2"/>
</dbReference>
<dbReference type="EMBL" id="FZOS01000001">
    <property type="protein sequence ID" value="SNS06254.1"/>
    <property type="molecule type" value="Genomic_DNA"/>
</dbReference>
<dbReference type="InterPro" id="IPR050109">
    <property type="entry name" value="HTH-type_TetR-like_transc_reg"/>
</dbReference>
<dbReference type="Proteomes" id="UP000198281">
    <property type="component" value="Unassembled WGS sequence"/>
</dbReference>
<dbReference type="RefSeq" id="WP_089217646.1">
    <property type="nucleotide sequence ID" value="NZ_FZOS01000001.1"/>
</dbReference>
<dbReference type="InterPro" id="IPR001647">
    <property type="entry name" value="HTH_TetR"/>
</dbReference>